<dbReference type="Proteomes" id="UP000307541">
    <property type="component" value="Unassembled WGS sequence"/>
</dbReference>
<reference evidence="2 3" key="1">
    <citation type="submission" date="2018-10" db="EMBL/GenBank/DDBJ databases">
        <title>Pseudomonas leptonychotis sp. nov., isolated from Weddell seals in Antarctica.</title>
        <authorList>
            <person name="Novakova D."/>
            <person name="Svec P."/>
            <person name="Kralova S."/>
            <person name="Kristofova L."/>
            <person name="Zeman M."/>
            <person name="Pantucek R."/>
            <person name="Maslanova I."/>
            <person name="Sedlacek I."/>
        </authorList>
    </citation>
    <scope>NUCLEOTIDE SEQUENCE [LARGE SCALE GENOMIC DNA]</scope>
    <source>
        <strain evidence="2 3">CCM 8849</strain>
    </source>
</reference>
<sequence>MIGMLRTLRLTATLFASALLLLCTLTSQAAIKQCPVTLDQSDEANILDHAQRAHAGDACAQFNMGYQFYTQQRYAESERWYAKAAEQGVTRAAFEIAMLYRDKLLPGDDSERKRWLNQAAEQGLVLAQVELGIDYLDNPGDQDERYQAMHWFEQAADQGDIQSQYLLGELYWSRNSGVEFAASGDERAMHFSSDDSKALYWICKAAQSNHAAAQFSLSEAYSTGTGVAVNRDQQRLWLELAASNGSEEAKERLDDSGLPWYTRLENWGKRQMIDETAQCPDLELEATEQQASY</sequence>
<name>A0A4T2A1K6_9PSED</name>
<protein>
    <submittedName>
        <fullName evidence="2">Sel1 repeat family protein</fullName>
    </submittedName>
</protein>
<evidence type="ECO:0000256" key="1">
    <source>
        <dbReference type="SAM" id="SignalP"/>
    </source>
</evidence>
<accession>A0A4T2A1K6</accession>
<comment type="caution">
    <text evidence="2">The sequence shown here is derived from an EMBL/GenBank/DDBJ whole genome shotgun (WGS) entry which is preliminary data.</text>
</comment>
<evidence type="ECO:0000313" key="3">
    <source>
        <dbReference type="Proteomes" id="UP000307541"/>
    </source>
</evidence>
<keyword evidence="3" id="KW-1185">Reference proteome</keyword>
<dbReference type="SUPFAM" id="SSF81901">
    <property type="entry name" value="HCP-like"/>
    <property type="match status" value="2"/>
</dbReference>
<dbReference type="EMBL" id="RFLV01000001">
    <property type="protein sequence ID" value="TIH10487.1"/>
    <property type="molecule type" value="Genomic_DNA"/>
</dbReference>
<feature type="signal peptide" evidence="1">
    <location>
        <begin position="1"/>
        <end position="29"/>
    </location>
</feature>
<evidence type="ECO:0000313" key="2">
    <source>
        <dbReference type="EMBL" id="TIH10487.1"/>
    </source>
</evidence>
<dbReference type="AlphaFoldDB" id="A0A4T2A1K6"/>
<dbReference type="Pfam" id="PF08238">
    <property type="entry name" value="Sel1"/>
    <property type="match status" value="6"/>
</dbReference>
<keyword evidence="1" id="KW-0732">Signal</keyword>
<dbReference type="InterPro" id="IPR011990">
    <property type="entry name" value="TPR-like_helical_dom_sf"/>
</dbReference>
<feature type="chain" id="PRO_5020641053" evidence="1">
    <location>
        <begin position="30"/>
        <end position="293"/>
    </location>
</feature>
<organism evidence="2 3">
    <name type="scientific">Pseudomonas leptonychotis</name>
    <dbReference type="NCBI Taxonomy" id="2448482"/>
    <lineage>
        <taxon>Bacteria</taxon>
        <taxon>Pseudomonadati</taxon>
        <taxon>Pseudomonadota</taxon>
        <taxon>Gammaproteobacteria</taxon>
        <taxon>Pseudomonadales</taxon>
        <taxon>Pseudomonadaceae</taxon>
        <taxon>Pseudomonas</taxon>
    </lineage>
</organism>
<gene>
    <name evidence="2" type="ORF">D8779_07370</name>
</gene>
<dbReference type="PANTHER" id="PTHR11102:SF160">
    <property type="entry name" value="ERAD-ASSOCIATED E3 UBIQUITIN-PROTEIN LIGASE COMPONENT HRD3"/>
    <property type="match status" value="1"/>
</dbReference>
<dbReference type="InterPro" id="IPR050767">
    <property type="entry name" value="Sel1_AlgK"/>
</dbReference>
<dbReference type="Gene3D" id="1.25.40.10">
    <property type="entry name" value="Tetratricopeptide repeat domain"/>
    <property type="match status" value="2"/>
</dbReference>
<dbReference type="PANTHER" id="PTHR11102">
    <property type="entry name" value="SEL-1-LIKE PROTEIN"/>
    <property type="match status" value="1"/>
</dbReference>
<dbReference type="SMART" id="SM00671">
    <property type="entry name" value="SEL1"/>
    <property type="match status" value="5"/>
</dbReference>
<dbReference type="InterPro" id="IPR006597">
    <property type="entry name" value="Sel1-like"/>
</dbReference>
<proteinExistence type="predicted"/>